<dbReference type="Pfam" id="PF00561">
    <property type="entry name" value="Abhydrolase_1"/>
    <property type="match status" value="1"/>
</dbReference>
<dbReference type="SUPFAM" id="SSF81383">
    <property type="entry name" value="F-box domain"/>
    <property type="match status" value="1"/>
</dbReference>
<proteinExistence type="predicted"/>
<dbReference type="GO" id="GO:0016020">
    <property type="term" value="C:membrane"/>
    <property type="evidence" value="ECO:0007669"/>
    <property type="project" value="TreeGrafter"/>
</dbReference>
<reference evidence="2" key="1">
    <citation type="submission" date="2021-02" db="EMBL/GenBank/DDBJ databases">
        <authorList>
            <person name="Nowell W R."/>
        </authorList>
    </citation>
    <scope>NUCLEOTIDE SEQUENCE</scope>
</reference>
<dbReference type="PANTHER" id="PTHR43798:SF33">
    <property type="entry name" value="HYDROLASE, PUTATIVE (AFU_ORTHOLOGUE AFUA_2G14860)-RELATED"/>
    <property type="match status" value="1"/>
</dbReference>
<name>A0A818N7J7_9BILA</name>
<dbReference type="AlphaFoldDB" id="A0A818N7J7"/>
<evidence type="ECO:0000313" key="3">
    <source>
        <dbReference type="Proteomes" id="UP000663836"/>
    </source>
</evidence>
<evidence type="ECO:0000259" key="1">
    <source>
        <dbReference type="PROSITE" id="PS50181"/>
    </source>
</evidence>
<dbReference type="InterPro" id="IPR036047">
    <property type="entry name" value="F-box-like_dom_sf"/>
</dbReference>
<gene>
    <name evidence="2" type="ORF">JBS370_LOCUS3784</name>
</gene>
<accession>A0A818N7J7</accession>
<dbReference type="Proteomes" id="UP000663836">
    <property type="component" value="Unassembled WGS sequence"/>
</dbReference>
<dbReference type="SUPFAM" id="SSF53474">
    <property type="entry name" value="alpha/beta-Hydrolases"/>
    <property type="match status" value="1"/>
</dbReference>
<evidence type="ECO:0000313" key="2">
    <source>
        <dbReference type="EMBL" id="CAF3600882.1"/>
    </source>
</evidence>
<dbReference type="GO" id="GO:0047372">
    <property type="term" value="F:monoacylglycerol lipase activity"/>
    <property type="evidence" value="ECO:0007669"/>
    <property type="project" value="TreeGrafter"/>
</dbReference>
<dbReference type="InterPro" id="IPR050266">
    <property type="entry name" value="AB_hydrolase_sf"/>
</dbReference>
<organism evidence="2 3">
    <name type="scientific">Rotaria sordida</name>
    <dbReference type="NCBI Taxonomy" id="392033"/>
    <lineage>
        <taxon>Eukaryota</taxon>
        <taxon>Metazoa</taxon>
        <taxon>Spiralia</taxon>
        <taxon>Gnathifera</taxon>
        <taxon>Rotifera</taxon>
        <taxon>Eurotatoria</taxon>
        <taxon>Bdelloidea</taxon>
        <taxon>Philodinida</taxon>
        <taxon>Philodinidae</taxon>
        <taxon>Rotaria</taxon>
    </lineage>
</organism>
<dbReference type="PROSITE" id="PS50181">
    <property type="entry name" value="FBOX"/>
    <property type="match status" value="1"/>
</dbReference>
<sequence>MLTPLTHCKINRTSEQSKIKSILKENSLRTCLPGGILIGSRAARELLPNFRGVPTNNNTDWDIIGSSSFLLNWLKNRHNAINTIDMITPVSNDDDDNDDQLDLYIYCTLIDGSKYDFLIPRSSTSYTAYILDNSVNWIVHKQYWELREEKMDLIYCASAKLLLILKKYMLYYSHQWEKTAKDYRELLAVTSPLTADDMILCDLFIRYNEKIYGKRPPNTNEFVINSTKDQKCITINRDEFFQHEKDKQISFIYKIAMSLSFNDDILIGLEHICTQGPSWLVDYVIENWIVIQQEKFKQTFRLSYPCIKFQIENYRLFPNIPEIPTKRILHFINDSIDLYSMQLVCKQWYTILRDEIFWQDLYISRYGTCTNQINNIQNKTSDHYSVRLIIIGLEHERSRSKIHLNLRVGEYGGSRFTDHMEQLSIRYESNTNEQRSLIFLGPELFGFHIGQWGYVFTESTYLGRTSSTLSDQYPSGLLICLFIMMVHPDHRAQFINQTINPYRFPKILIWAQQGKYFNFLGYPIFYYDSSVRNASAMSKPTLLLLHGYPTSSIDWLYMRDELEQRFHIIAPDYIGYGLSAKPISFPYTISSQVNMIEQLMNSLNLNQFHIMAHDVGDTIAQEFLARQIDDRQYIIQSIVFLNGGLFPEAHRPFFMMKMLKTPIIGVIIQYIVSRSLFSLTINRVFGPSTKRTKQELDEITDLLFYNAPYNLIQQLQCYINERIIYRDRWVNAINKVQKLEKNPIPIRMINGPFDPISGKHMVDRYREIIINPDICLLDTNIGHYPNLEDPENTLKHFFDFHNSIST</sequence>
<dbReference type="GO" id="GO:0046464">
    <property type="term" value="P:acylglycerol catabolic process"/>
    <property type="evidence" value="ECO:0007669"/>
    <property type="project" value="TreeGrafter"/>
</dbReference>
<dbReference type="EMBL" id="CAJOBD010000166">
    <property type="protein sequence ID" value="CAF3600882.1"/>
    <property type="molecule type" value="Genomic_DNA"/>
</dbReference>
<dbReference type="InterPro" id="IPR000073">
    <property type="entry name" value="AB_hydrolase_1"/>
</dbReference>
<protein>
    <recommendedName>
        <fullName evidence="1">F-box domain-containing protein</fullName>
    </recommendedName>
</protein>
<dbReference type="Gene3D" id="1.20.1280.50">
    <property type="match status" value="1"/>
</dbReference>
<feature type="domain" description="F-box" evidence="1">
    <location>
        <begin position="314"/>
        <end position="361"/>
    </location>
</feature>
<comment type="caution">
    <text evidence="2">The sequence shown here is derived from an EMBL/GenBank/DDBJ whole genome shotgun (WGS) entry which is preliminary data.</text>
</comment>
<dbReference type="InterPro" id="IPR001810">
    <property type="entry name" value="F-box_dom"/>
</dbReference>
<dbReference type="InterPro" id="IPR029058">
    <property type="entry name" value="AB_hydrolase_fold"/>
</dbReference>
<dbReference type="Pfam" id="PF12937">
    <property type="entry name" value="F-box-like"/>
    <property type="match status" value="1"/>
</dbReference>
<dbReference type="PANTHER" id="PTHR43798">
    <property type="entry name" value="MONOACYLGLYCEROL LIPASE"/>
    <property type="match status" value="1"/>
</dbReference>
<dbReference type="Gene3D" id="3.40.50.1820">
    <property type="entry name" value="alpha/beta hydrolase"/>
    <property type="match status" value="1"/>
</dbReference>